<dbReference type="Proteomes" id="UP000324222">
    <property type="component" value="Unassembled WGS sequence"/>
</dbReference>
<gene>
    <name evidence="2" type="ORF">E2C01_016709</name>
</gene>
<comment type="caution">
    <text evidence="2">The sequence shown here is derived from an EMBL/GenBank/DDBJ whole genome shotgun (WGS) entry which is preliminary data.</text>
</comment>
<sequence length="60" mass="6193">MSSIATRFLAVKTQDITYGTVDMRENKVTRSGGSFTPSSVPVQTGAGKVPREDAGSGGTS</sequence>
<protein>
    <submittedName>
        <fullName evidence="2">Uncharacterized protein</fullName>
    </submittedName>
</protein>
<evidence type="ECO:0000313" key="2">
    <source>
        <dbReference type="EMBL" id="MPC23650.1"/>
    </source>
</evidence>
<feature type="region of interest" description="Disordered" evidence="1">
    <location>
        <begin position="28"/>
        <end position="60"/>
    </location>
</feature>
<dbReference type="AlphaFoldDB" id="A0A5B7DQ66"/>
<proteinExistence type="predicted"/>
<organism evidence="2 3">
    <name type="scientific">Portunus trituberculatus</name>
    <name type="common">Swimming crab</name>
    <name type="synonym">Neptunus trituberculatus</name>
    <dbReference type="NCBI Taxonomy" id="210409"/>
    <lineage>
        <taxon>Eukaryota</taxon>
        <taxon>Metazoa</taxon>
        <taxon>Ecdysozoa</taxon>
        <taxon>Arthropoda</taxon>
        <taxon>Crustacea</taxon>
        <taxon>Multicrustacea</taxon>
        <taxon>Malacostraca</taxon>
        <taxon>Eumalacostraca</taxon>
        <taxon>Eucarida</taxon>
        <taxon>Decapoda</taxon>
        <taxon>Pleocyemata</taxon>
        <taxon>Brachyura</taxon>
        <taxon>Eubrachyura</taxon>
        <taxon>Portunoidea</taxon>
        <taxon>Portunidae</taxon>
        <taxon>Portuninae</taxon>
        <taxon>Portunus</taxon>
    </lineage>
</organism>
<reference evidence="2 3" key="1">
    <citation type="submission" date="2019-05" db="EMBL/GenBank/DDBJ databases">
        <title>Another draft genome of Portunus trituberculatus and its Hox gene families provides insights of decapod evolution.</title>
        <authorList>
            <person name="Jeong J.-H."/>
            <person name="Song I."/>
            <person name="Kim S."/>
            <person name="Choi T."/>
            <person name="Kim D."/>
            <person name="Ryu S."/>
            <person name="Kim W."/>
        </authorList>
    </citation>
    <scope>NUCLEOTIDE SEQUENCE [LARGE SCALE GENOMIC DNA]</scope>
    <source>
        <tissue evidence="2">Muscle</tissue>
    </source>
</reference>
<evidence type="ECO:0000313" key="3">
    <source>
        <dbReference type="Proteomes" id="UP000324222"/>
    </source>
</evidence>
<accession>A0A5B7DQ66</accession>
<evidence type="ECO:0000256" key="1">
    <source>
        <dbReference type="SAM" id="MobiDB-lite"/>
    </source>
</evidence>
<name>A0A5B7DQ66_PORTR</name>
<keyword evidence="3" id="KW-1185">Reference proteome</keyword>
<dbReference type="EMBL" id="VSRR010001235">
    <property type="protein sequence ID" value="MPC23650.1"/>
    <property type="molecule type" value="Genomic_DNA"/>
</dbReference>
<feature type="compositionally biased region" description="Polar residues" evidence="1">
    <location>
        <begin position="29"/>
        <end position="42"/>
    </location>
</feature>